<accession>A0A368FDG7</accession>
<gene>
    <name evidence="1" type="ORF">ANCCAN_25331</name>
</gene>
<evidence type="ECO:0000313" key="2">
    <source>
        <dbReference type="Proteomes" id="UP000252519"/>
    </source>
</evidence>
<proteinExistence type="predicted"/>
<comment type="caution">
    <text evidence="1">The sequence shown here is derived from an EMBL/GenBank/DDBJ whole genome shotgun (WGS) entry which is preliminary data.</text>
</comment>
<dbReference type="AlphaFoldDB" id="A0A368FDG7"/>
<reference evidence="1 2" key="1">
    <citation type="submission" date="2014-10" db="EMBL/GenBank/DDBJ databases">
        <title>Draft genome of the hookworm Ancylostoma caninum.</title>
        <authorList>
            <person name="Mitreva M."/>
        </authorList>
    </citation>
    <scope>NUCLEOTIDE SEQUENCE [LARGE SCALE GENOMIC DNA]</scope>
    <source>
        <strain evidence="1 2">Baltimore</strain>
    </source>
</reference>
<sequence>MMQTTTIATTTTMATTTTSINFNIPSPEGSLFALKRESINLIVIEPEFSAALGQMSTVPLSTTERPSPALLEPILTGFLFQLDHRS</sequence>
<dbReference type="Proteomes" id="UP000252519">
    <property type="component" value="Unassembled WGS sequence"/>
</dbReference>
<organism evidence="1 2">
    <name type="scientific">Ancylostoma caninum</name>
    <name type="common">Dog hookworm</name>
    <dbReference type="NCBI Taxonomy" id="29170"/>
    <lineage>
        <taxon>Eukaryota</taxon>
        <taxon>Metazoa</taxon>
        <taxon>Ecdysozoa</taxon>
        <taxon>Nematoda</taxon>
        <taxon>Chromadorea</taxon>
        <taxon>Rhabditida</taxon>
        <taxon>Rhabditina</taxon>
        <taxon>Rhabditomorpha</taxon>
        <taxon>Strongyloidea</taxon>
        <taxon>Ancylostomatidae</taxon>
        <taxon>Ancylostomatinae</taxon>
        <taxon>Ancylostoma</taxon>
    </lineage>
</organism>
<dbReference type="EMBL" id="JOJR01002235">
    <property type="protein sequence ID" value="RCN28920.1"/>
    <property type="molecule type" value="Genomic_DNA"/>
</dbReference>
<evidence type="ECO:0000313" key="1">
    <source>
        <dbReference type="EMBL" id="RCN28920.1"/>
    </source>
</evidence>
<name>A0A368FDG7_ANCCA</name>
<protein>
    <submittedName>
        <fullName evidence="1">Uncharacterized protein</fullName>
    </submittedName>
</protein>
<keyword evidence="2" id="KW-1185">Reference proteome</keyword>